<reference evidence="5" key="1">
    <citation type="journal article" date="2021" name="PeerJ">
        <title>Extensive microbial diversity within the chicken gut microbiome revealed by metagenomics and culture.</title>
        <authorList>
            <person name="Gilroy R."/>
            <person name="Ravi A."/>
            <person name="Getino M."/>
            <person name="Pursley I."/>
            <person name="Horton D.L."/>
            <person name="Alikhan N.F."/>
            <person name="Baker D."/>
            <person name="Gharbi K."/>
            <person name="Hall N."/>
            <person name="Watson M."/>
            <person name="Adriaenssens E.M."/>
            <person name="Foster-Nyarko E."/>
            <person name="Jarju S."/>
            <person name="Secka A."/>
            <person name="Antonio M."/>
            <person name="Oren A."/>
            <person name="Chaudhuri R.R."/>
            <person name="La Ragione R."/>
            <person name="Hildebrand F."/>
            <person name="Pallen M.J."/>
        </authorList>
    </citation>
    <scope>NUCLEOTIDE SEQUENCE</scope>
    <source>
        <strain evidence="5">ChiSjej1B19-8411</strain>
    </source>
</reference>
<evidence type="ECO:0000256" key="3">
    <source>
        <dbReference type="ARBA" id="ARBA00023002"/>
    </source>
</evidence>
<keyword evidence="2" id="KW-0521">NADP</keyword>
<gene>
    <name evidence="5" type="ORF">IAA45_10930</name>
</gene>
<dbReference type="InterPro" id="IPR020471">
    <property type="entry name" value="AKR"/>
</dbReference>
<keyword evidence="3" id="KW-0560">Oxidoreductase</keyword>
<accession>A0A9D1WJ83</accession>
<dbReference type="InterPro" id="IPR036812">
    <property type="entry name" value="NAD(P)_OxRdtase_dom_sf"/>
</dbReference>
<protein>
    <submittedName>
        <fullName evidence="5">Aldo/keto reductase</fullName>
    </submittedName>
</protein>
<evidence type="ECO:0000259" key="4">
    <source>
        <dbReference type="Pfam" id="PF00248"/>
    </source>
</evidence>
<dbReference type="GO" id="GO:0016616">
    <property type="term" value="F:oxidoreductase activity, acting on the CH-OH group of donors, NAD or NADP as acceptor"/>
    <property type="evidence" value="ECO:0007669"/>
    <property type="project" value="UniProtKB-ARBA"/>
</dbReference>
<evidence type="ECO:0000256" key="2">
    <source>
        <dbReference type="ARBA" id="ARBA00022857"/>
    </source>
</evidence>
<evidence type="ECO:0000256" key="1">
    <source>
        <dbReference type="ARBA" id="ARBA00007905"/>
    </source>
</evidence>
<organism evidence="5 6">
    <name type="scientific">Candidatus Blautia gallistercoris</name>
    <dbReference type="NCBI Taxonomy" id="2838490"/>
    <lineage>
        <taxon>Bacteria</taxon>
        <taxon>Bacillati</taxon>
        <taxon>Bacillota</taxon>
        <taxon>Clostridia</taxon>
        <taxon>Lachnospirales</taxon>
        <taxon>Lachnospiraceae</taxon>
        <taxon>Blautia</taxon>
    </lineage>
</organism>
<dbReference type="PANTHER" id="PTHR43827:SF3">
    <property type="entry name" value="NADP-DEPENDENT OXIDOREDUCTASE DOMAIN-CONTAINING PROTEIN"/>
    <property type="match status" value="1"/>
</dbReference>
<evidence type="ECO:0000313" key="6">
    <source>
        <dbReference type="Proteomes" id="UP000886817"/>
    </source>
</evidence>
<sequence>MFTNPVLNQIGEKYGKSAAQVNLRFLIQSDVVVIPKSTHKERMEENFDLFDFQLTNDEMKQLKVLDLGHSQFIDHYAPDVAEIFVGAGKM</sequence>
<dbReference type="Proteomes" id="UP000886817">
    <property type="component" value="Unassembled WGS sequence"/>
</dbReference>
<dbReference type="Gene3D" id="3.20.20.100">
    <property type="entry name" value="NADP-dependent oxidoreductase domain"/>
    <property type="match status" value="1"/>
</dbReference>
<dbReference type="InterPro" id="IPR023210">
    <property type="entry name" value="NADP_OxRdtase_dom"/>
</dbReference>
<feature type="domain" description="NADP-dependent oxidoreductase" evidence="4">
    <location>
        <begin position="4"/>
        <end position="63"/>
    </location>
</feature>
<reference evidence="5" key="2">
    <citation type="submission" date="2021-04" db="EMBL/GenBank/DDBJ databases">
        <authorList>
            <person name="Gilroy R."/>
        </authorList>
    </citation>
    <scope>NUCLEOTIDE SEQUENCE</scope>
    <source>
        <strain evidence="5">ChiSjej1B19-8411</strain>
    </source>
</reference>
<evidence type="ECO:0000313" key="5">
    <source>
        <dbReference type="EMBL" id="HIX60209.1"/>
    </source>
</evidence>
<comment type="similarity">
    <text evidence="1">Belongs to the aldo/keto reductase family.</text>
</comment>
<dbReference type="PROSITE" id="PS00063">
    <property type="entry name" value="ALDOKETO_REDUCTASE_3"/>
    <property type="match status" value="1"/>
</dbReference>
<dbReference type="EMBL" id="DXEX01000234">
    <property type="protein sequence ID" value="HIX60209.1"/>
    <property type="molecule type" value="Genomic_DNA"/>
</dbReference>
<proteinExistence type="inferred from homology"/>
<dbReference type="AlphaFoldDB" id="A0A9D1WJ83"/>
<comment type="caution">
    <text evidence="5">The sequence shown here is derived from an EMBL/GenBank/DDBJ whole genome shotgun (WGS) entry which is preliminary data.</text>
</comment>
<dbReference type="Pfam" id="PF00248">
    <property type="entry name" value="Aldo_ket_red"/>
    <property type="match status" value="1"/>
</dbReference>
<dbReference type="SUPFAM" id="SSF51430">
    <property type="entry name" value="NAD(P)-linked oxidoreductase"/>
    <property type="match status" value="1"/>
</dbReference>
<name>A0A9D1WJ83_9FIRM</name>
<dbReference type="PANTHER" id="PTHR43827">
    <property type="entry name" value="2,5-DIKETO-D-GLUCONIC ACID REDUCTASE"/>
    <property type="match status" value="1"/>
</dbReference>
<dbReference type="InterPro" id="IPR018170">
    <property type="entry name" value="Aldo/ket_reductase_CS"/>
</dbReference>